<organism evidence="2 3">
    <name type="scientific">Asparagus officinalis</name>
    <name type="common">Garden asparagus</name>
    <dbReference type="NCBI Taxonomy" id="4686"/>
    <lineage>
        <taxon>Eukaryota</taxon>
        <taxon>Viridiplantae</taxon>
        <taxon>Streptophyta</taxon>
        <taxon>Embryophyta</taxon>
        <taxon>Tracheophyta</taxon>
        <taxon>Spermatophyta</taxon>
        <taxon>Magnoliopsida</taxon>
        <taxon>Liliopsida</taxon>
        <taxon>Asparagales</taxon>
        <taxon>Asparagaceae</taxon>
        <taxon>Asparagoideae</taxon>
        <taxon>Asparagus</taxon>
    </lineage>
</organism>
<protein>
    <recommendedName>
        <fullName evidence="4">Histone chaperone domain-containing protein</fullName>
    </recommendedName>
</protein>
<dbReference type="Proteomes" id="UP000243459">
    <property type="component" value="Chromosome 9"/>
</dbReference>
<feature type="compositionally biased region" description="Basic and acidic residues" evidence="1">
    <location>
        <begin position="16"/>
        <end position="39"/>
    </location>
</feature>
<evidence type="ECO:0000256" key="1">
    <source>
        <dbReference type="SAM" id="MobiDB-lite"/>
    </source>
</evidence>
<feature type="compositionally biased region" description="Basic and acidic residues" evidence="1">
    <location>
        <begin position="51"/>
        <end position="67"/>
    </location>
</feature>
<feature type="compositionally biased region" description="Acidic residues" evidence="1">
    <location>
        <begin position="130"/>
        <end position="153"/>
    </location>
</feature>
<dbReference type="Gramene" id="ONK58584">
    <property type="protein sequence ID" value="ONK58584"/>
    <property type="gene ID" value="A4U43_C09F14570"/>
</dbReference>
<reference evidence="3" key="1">
    <citation type="journal article" date="2017" name="Nat. Commun.">
        <title>The asparagus genome sheds light on the origin and evolution of a young Y chromosome.</title>
        <authorList>
            <person name="Harkess A."/>
            <person name="Zhou J."/>
            <person name="Xu C."/>
            <person name="Bowers J.E."/>
            <person name="Van der Hulst R."/>
            <person name="Ayyampalayam S."/>
            <person name="Mercati F."/>
            <person name="Riccardi P."/>
            <person name="McKain M.R."/>
            <person name="Kakrana A."/>
            <person name="Tang H."/>
            <person name="Ray J."/>
            <person name="Groenendijk J."/>
            <person name="Arikit S."/>
            <person name="Mathioni S.M."/>
            <person name="Nakano M."/>
            <person name="Shan H."/>
            <person name="Telgmann-Rauber A."/>
            <person name="Kanno A."/>
            <person name="Yue Z."/>
            <person name="Chen H."/>
            <person name="Li W."/>
            <person name="Chen Y."/>
            <person name="Xu X."/>
            <person name="Zhang Y."/>
            <person name="Luo S."/>
            <person name="Chen H."/>
            <person name="Gao J."/>
            <person name="Mao Z."/>
            <person name="Pires J.C."/>
            <person name="Luo M."/>
            <person name="Kudrna D."/>
            <person name="Wing R.A."/>
            <person name="Meyers B.C."/>
            <person name="Yi K."/>
            <person name="Kong H."/>
            <person name="Lavrijsen P."/>
            <person name="Sunseri F."/>
            <person name="Falavigna A."/>
            <person name="Ye Y."/>
            <person name="Leebens-Mack J.H."/>
            <person name="Chen G."/>
        </authorList>
    </citation>
    <scope>NUCLEOTIDE SEQUENCE [LARGE SCALE GENOMIC DNA]</scope>
    <source>
        <strain evidence="3">cv. DH0086</strain>
    </source>
</reference>
<evidence type="ECO:0000313" key="2">
    <source>
        <dbReference type="EMBL" id="ONK58584.1"/>
    </source>
</evidence>
<feature type="region of interest" description="Disordered" evidence="1">
    <location>
        <begin position="1"/>
        <end position="153"/>
    </location>
</feature>
<feature type="compositionally biased region" description="Acidic residues" evidence="1">
    <location>
        <begin position="40"/>
        <end position="50"/>
    </location>
</feature>
<evidence type="ECO:0000313" key="3">
    <source>
        <dbReference type="Proteomes" id="UP000243459"/>
    </source>
</evidence>
<dbReference type="AlphaFoldDB" id="A0A5P1E7P1"/>
<accession>A0A5P1E7P1</accession>
<dbReference type="EMBL" id="CM007389">
    <property type="protein sequence ID" value="ONK58584.1"/>
    <property type="molecule type" value="Genomic_DNA"/>
</dbReference>
<evidence type="ECO:0008006" key="4">
    <source>
        <dbReference type="Google" id="ProtNLM"/>
    </source>
</evidence>
<dbReference type="OMA" id="ECALHSS"/>
<sequence>MAETKDEQDAQTLDPHSQKRKPDLDCVEQGEPKKPKNPEIDLEEGDDDEDQRQKARVLEKGKGKMVIEEEGGSDSDSDSDSDQDGVEDGDGEDSDFCDDPLAEVDLENILPSRTRRRGPQEPGAYLVNDLDGDDDEDDEDEVVGGDEDDEDSD</sequence>
<keyword evidence="3" id="KW-1185">Reference proteome</keyword>
<dbReference type="PANTHER" id="PTHR36899:SF3">
    <property type="entry name" value="F13K23.8 PROTEIN"/>
    <property type="match status" value="1"/>
</dbReference>
<proteinExistence type="predicted"/>
<dbReference type="PANTHER" id="PTHR36899">
    <property type="entry name" value="OS04G0395700 PROTEIN"/>
    <property type="match status" value="1"/>
</dbReference>
<gene>
    <name evidence="2" type="ORF">A4U43_C09F14570</name>
</gene>
<dbReference type="OrthoDB" id="696786at2759"/>
<name>A0A5P1E7P1_ASPOF</name>
<feature type="compositionally biased region" description="Acidic residues" evidence="1">
    <location>
        <begin position="68"/>
        <end position="106"/>
    </location>
</feature>